<proteinExistence type="predicted"/>
<sequence>MVKKHPQLFIFQSKEHLDPMPITPLGEQIQEWNIEDEKKVSNMCHFEQQIDIGMINHSNDAIQEQEYQLEFENSQCLDRFGDDKNNAIDSIKEQEEDGEKVSQSKQYIKDPILTPEKEDQNISRKRKTK</sequence>
<evidence type="ECO:0000256" key="1">
    <source>
        <dbReference type="SAM" id="MobiDB-lite"/>
    </source>
</evidence>
<accession>A0A5J4TND2</accession>
<reference evidence="2 3" key="1">
    <citation type="submission" date="2019-03" db="EMBL/GenBank/DDBJ databases">
        <title>Single cell metagenomics reveals metabolic interactions within the superorganism composed of flagellate Streblomastix strix and complex community of Bacteroidetes bacteria on its surface.</title>
        <authorList>
            <person name="Treitli S.C."/>
            <person name="Kolisko M."/>
            <person name="Husnik F."/>
            <person name="Keeling P."/>
            <person name="Hampl V."/>
        </authorList>
    </citation>
    <scope>NUCLEOTIDE SEQUENCE [LARGE SCALE GENOMIC DNA]</scope>
    <source>
        <strain evidence="2">ST1C</strain>
    </source>
</reference>
<name>A0A5J4TND2_9EUKA</name>
<evidence type="ECO:0000313" key="2">
    <source>
        <dbReference type="EMBL" id="KAA6359924.1"/>
    </source>
</evidence>
<protein>
    <submittedName>
        <fullName evidence="2">Uncharacterized protein</fullName>
    </submittedName>
</protein>
<gene>
    <name evidence="2" type="ORF">EZS28_044549</name>
</gene>
<feature type="region of interest" description="Disordered" evidence="1">
    <location>
        <begin position="78"/>
        <end position="129"/>
    </location>
</feature>
<feature type="compositionally biased region" description="Basic and acidic residues" evidence="1">
    <location>
        <begin position="79"/>
        <end position="93"/>
    </location>
</feature>
<organism evidence="2 3">
    <name type="scientific">Streblomastix strix</name>
    <dbReference type="NCBI Taxonomy" id="222440"/>
    <lineage>
        <taxon>Eukaryota</taxon>
        <taxon>Metamonada</taxon>
        <taxon>Preaxostyla</taxon>
        <taxon>Oxymonadida</taxon>
        <taxon>Streblomastigidae</taxon>
        <taxon>Streblomastix</taxon>
    </lineage>
</organism>
<evidence type="ECO:0000313" key="3">
    <source>
        <dbReference type="Proteomes" id="UP000324800"/>
    </source>
</evidence>
<dbReference type="Proteomes" id="UP000324800">
    <property type="component" value="Unassembled WGS sequence"/>
</dbReference>
<comment type="caution">
    <text evidence="2">The sequence shown here is derived from an EMBL/GenBank/DDBJ whole genome shotgun (WGS) entry which is preliminary data.</text>
</comment>
<dbReference type="AlphaFoldDB" id="A0A5J4TND2"/>
<dbReference type="EMBL" id="SNRW01027691">
    <property type="protein sequence ID" value="KAA6359924.1"/>
    <property type="molecule type" value="Genomic_DNA"/>
</dbReference>